<comment type="caution">
    <text evidence="1">The sequence shown here is derived from an EMBL/GenBank/DDBJ whole genome shotgun (WGS) entry which is preliminary data.</text>
</comment>
<dbReference type="PIRSF" id="PIRSF020680">
    <property type="entry name" value="PhnH"/>
    <property type="match status" value="1"/>
</dbReference>
<keyword evidence="1" id="KW-0456">Lyase</keyword>
<keyword evidence="2" id="KW-1185">Reference proteome</keyword>
<accession>A0ABN7JHB9</accession>
<dbReference type="Gene3D" id="3.40.50.11310">
    <property type="entry name" value="Bacterial phosphonate metabolism protein PhnH"/>
    <property type="match status" value="1"/>
</dbReference>
<organism evidence="1 2">
    <name type="scientific">Pseudorhizobium endolithicum</name>
    <dbReference type="NCBI Taxonomy" id="1191678"/>
    <lineage>
        <taxon>Bacteria</taxon>
        <taxon>Pseudomonadati</taxon>
        <taxon>Pseudomonadota</taxon>
        <taxon>Alphaproteobacteria</taxon>
        <taxon>Hyphomicrobiales</taxon>
        <taxon>Rhizobiaceae</taxon>
        <taxon>Rhizobium/Agrobacterium group</taxon>
        <taxon>Pseudorhizobium</taxon>
    </lineage>
</organism>
<protein>
    <submittedName>
        <fullName evidence="1">Phosphonate C-P lyase system protein PhnH</fullName>
    </submittedName>
</protein>
<dbReference type="Proteomes" id="UP000606921">
    <property type="component" value="Unassembled WGS sequence"/>
</dbReference>
<dbReference type="GO" id="GO:0016829">
    <property type="term" value="F:lyase activity"/>
    <property type="evidence" value="ECO:0007669"/>
    <property type="project" value="UniProtKB-KW"/>
</dbReference>
<gene>
    <name evidence="1" type="ORF">REJC140_02756</name>
</gene>
<reference evidence="1 2" key="1">
    <citation type="submission" date="2020-11" db="EMBL/GenBank/DDBJ databases">
        <authorList>
            <person name="Lassalle F."/>
        </authorList>
    </citation>
    <scope>NUCLEOTIDE SEQUENCE [LARGE SCALE GENOMIC DNA]</scope>
    <source>
        <strain evidence="1 2">JC140</strain>
    </source>
</reference>
<dbReference type="RefSeq" id="WP_142591980.1">
    <property type="nucleotide sequence ID" value="NZ_CABFWF030000008.1"/>
</dbReference>
<sequence>MNTNLQALSGGFAQPVLNAQAVFRLLMDGMSRPGTIQTTAVETGQPAPLGQAAAAVALTLCDADTPVWLQSSLAKSAVGEWIAFHTGAAMVQEKAEAKFAFLQASAGVCSFDLFASGTQEYPDRSATVVIEVSAFGEGRSFTLAGPGIRDQSKVSIAGLPAMFDEIWRNNRTLFPRGVDVILTAGASLLCLPRTTKIA</sequence>
<proteinExistence type="predicted"/>
<dbReference type="InterPro" id="IPR008772">
    <property type="entry name" value="Phosphonate_metab_PhnH"/>
</dbReference>
<dbReference type="InterPro" id="IPR038058">
    <property type="entry name" value="PhnH-like_sp"/>
</dbReference>
<dbReference type="EMBL" id="CABFWF030000008">
    <property type="protein sequence ID" value="CAD7029834.1"/>
    <property type="molecule type" value="Genomic_DNA"/>
</dbReference>
<dbReference type="NCBIfam" id="TIGR03292">
    <property type="entry name" value="PhnH_redo"/>
    <property type="match status" value="1"/>
</dbReference>
<dbReference type="Pfam" id="PF05845">
    <property type="entry name" value="PhnH"/>
    <property type="match status" value="1"/>
</dbReference>
<name>A0ABN7JHB9_9HYPH</name>
<evidence type="ECO:0000313" key="2">
    <source>
        <dbReference type="Proteomes" id="UP000606921"/>
    </source>
</evidence>
<dbReference type="SUPFAM" id="SSF159709">
    <property type="entry name" value="PhnH-like"/>
    <property type="match status" value="1"/>
</dbReference>
<evidence type="ECO:0000313" key="1">
    <source>
        <dbReference type="EMBL" id="CAD7029834.1"/>
    </source>
</evidence>